<dbReference type="SUPFAM" id="SSF81901">
    <property type="entry name" value="HCP-like"/>
    <property type="match status" value="1"/>
</dbReference>
<dbReference type="InterPro" id="IPR011990">
    <property type="entry name" value="TPR-like_helical_dom_sf"/>
</dbReference>
<dbReference type="InterPro" id="IPR050767">
    <property type="entry name" value="Sel1_AlgK"/>
</dbReference>
<gene>
    <name evidence="1" type="ORF">ABVK50_26310</name>
</gene>
<dbReference type="Gene3D" id="1.25.40.10">
    <property type="entry name" value="Tetratricopeptide repeat domain"/>
    <property type="match status" value="2"/>
</dbReference>
<sequence>MRKRLTLLVIATLTTSLLGIGFLLSPIESSMEMRRRWAMRADLGMESWKAELLYRTLIWNGDDVAANNLGTMIEISKFFPENRARVEQIEQQAREWYRAPADRSVAAAIYNIGMQSYRMRDDPVRYEEGKQWLCQRGGLDELTALACALHLSGTPGHPDRKDKLRRLSAILGSRGTLLPFDPSLWPDVHAEMGHLHAQTDREASLEHYRLAADAGILSAMEHLAFGLLNGPSPETTDWLAQMEKAAANPLSVPANALLGKAYKYGLHGLPIDGEKAIHFLKRAASISMPRPPDRRERLAGAPREGFRTGRPTLDWIPNIGDTEDAAYELGMLYADGDLTPRDIDAARLYLGVAAREKWKDAELRLQALSRDPIQINLGQ</sequence>
<dbReference type="PANTHER" id="PTHR11102">
    <property type="entry name" value="SEL-1-LIKE PROTEIN"/>
    <property type="match status" value="1"/>
</dbReference>
<dbReference type="PANTHER" id="PTHR11102:SF147">
    <property type="entry name" value="SEL1L ADAPTOR SUBUNIT OF ERAD E3 UBIQUITIN LIGASE"/>
    <property type="match status" value="1"/>
</dbReference>
<dbReference type="GO" id="GO:0036503">
    <property type="term" value="P:ERAD pathway"/>
    <property type="evidence" value="ECO:0007669"/>
    <property type="project" value="TreeGrafter"/>
</dbReference>
<accession>A0AAU8CR42</accession>
<evidence type="ECO:0000313" key="1">
    <source>
        <dbReference type="EMBL" id="XCG48690.1"/>
    </source>
</evidence>
<dbReference type="Pfam" id="PF08238">
    <property type="entry name" value="Sel1"/>
    <property type="match status" value="3"/>
</dbReference>
<organism evidence="1">
    <name type="scientific">Mesorhizobium sp. WSM2240</name>
    <dbReference type="NCBI Taxonomy" id="3228851"/>
    <lineage>
        <taxon>Bacteria</taxon>
        <taxon>Pseudomonadati</taxon>
        <taxon>Pseudomonadota</taxon>
        <taxon>Alphaproteobacteria</taxon>
        <taxon>Hyphomicrobiales</taxon>
        <taxon>Phyllobacteriaceae</taxon>
        <taxon>Mesorhizobium</taxon>
    </lineage>
</organism>
<reference evidence="1" key="1">
    <citation type="submission" date="2024-06" db="EMBL/GenBank/DDBJ databases">
        <title>Mesorhizobium karijinii sp. nov., a symbiont of the iconic Swainsona formosa from arid Australia.</title>
        <authorList>
            <person name="Hill Y.J."/>
            <person name="Watkin E.L.J."/>
            <person name="O'Hara G.W."/>
            <person name="Terpolilli J."/>
            <person name="Tye M.L."/>
            <person name="Kohlmeier M.G."/>
        </authorList>
    </citation>
    <scope>NUCLEOTIDE SEQUENCE</scope>
    <source>
        <strain evidence="1">WSM2240</strain>
    </source>
</reference>
<protein>
    <recommendedName>
        <fullName evidence="2">Sel1 repeat family protein</fullName>
    </recommendedName>
</protein>
<evidence type="ECO:0008006" key="2">
    <source>
        <dbReference type="Google" id="ProtNLM"/>
    </source>
</evidence>
<dbReference type="InterPro" id="IPR006597">
    <property type="entry name" value="Sel1-like"/>
</dbReference>
<name>A0AAU8CR42_9HYPH</name>
<dbReference type="EMBL" id="CP159253">
    <property type="protein sequence ID" value="XCG48690.1"/>
    <property type="molecule type" value="Genomic_DNA"/>
</dbReference>
<dbReference type="RefSeq" id="WP_353643779.1">
    <property type="nucleotide sequence ID" value="NZ_CP159253.1"/>
</dbReference>
<dbReference type="SMART" id="SM00671">
    <property type="entry name" value="SEL1"/>
    <property type="match status" value="2"/>
</dbReference>
<proteinExistence type="predicted"/>
<dbReference type="AlphaFoldDB" id="A0AAU8CR42"/>